<protein>
    <submittedName>
        <fullName evidence="2">Uncharacterized protein</fullName>
    </submittedName>
</protein>
<keyword evidence="1" id="KW-1133">Transmembrane helix</keyword>
<name>A0A9X3S0N9_9ACTN</name>
<feature type="transmembrane region" description="Helical" evidence="1">
    <location>
        <begin position="72"/>
        <end position="92"/>
    </location>
</feature>
<keyword evidence="1" id="KW-0812">Transmembrane</keyword>
<feature type="transmembrane region" description="Helical" evidence="1">
    <location>
        <begin position="394"/>
        <end position="419"/>
    </location>
</feature>
<reference evidence="2" key="1">
    <citation type="submission" date="2022-10" db="EMBL/GenBank/DDBJ databases">
        <title>The WGS of Solirubrobacter ginsenosidimutans DSM 21036.</title>
        <authorList>
            <person name="Jiang Z."/>
        </authorList>
    </citation>
    <scope>NUCLEOTIDE SEQUENCE</scope>
    <source>
        <strain evidence="2">DSM 21036</strain>
    </source>
</reference>
<dbReference type="EMBL" id="JAPDOD010000012">
    <property type="protein sequence ID" value="MDA0161519.1"/>
    <property type="molecule type" value="Genomic_DNA"/>
</dbReference>
<dbReference type="AlphaFoldDB" id="A0A9X3S0N9"/>
<comment type="caution">
    <text evidence="2">The sequence shown here is derived from an EMBL/GenBank/DDBJ whole genome shotgun (WGS) entry which is preliminary data.</text>
</comment>
<feature type="transmembrane region" description="Helical" evidence="1">
    <location>
        <begin position="180"/>
        <end position="199"/>
    </location>
</feature>
<keyword evidence="3" id="KW-1185">Reference proteome</keyword>
<accession>A0A9X3S0N9</accession>
<evidence type="ECO:0000313" key="3">
    <source>
        <dbReference type="Proteomes" id="UP001149140"/>
    </source>
</evidence>
<dbReference type="Proteomes" id="UP001149140">
    <property type="component" value="Unassembled WGS sequence"/>
</dbReference>
<feature type="transmembrane region" description="Helical" evidence="1">
    <location>
        <begin position="141"/>
        <end position="168"/>
    </location>
</feature>
<feature type="transmembrane region" description="Helical" evidence="1">
    <location>
        <begin position="370"/>
        <end position="388"/>
    </location>
</feature>
<evidence type="ECO:0000313" key="2">
    <source>
        <dbReference type="EMBL" id="MDA0161519.1"/>
    </source>
</evidence>
<feature type="transmembrane region" description="Helical" evidence="1">
    <location>
        <begin position="345"/>
        <end position="363"/>
    </location>
</feature>
<sequence length="432" mass="44073">MSAELERSRSLVRARLGREPQDMLEAAVVLEAWAGIPAQRALDTGRRLLPLTPAEPLASHAKTAPPRPRRGVVLEGTAFVATVLAIALWAVPLAADLGSQVVEQGLRVALPLTLALQWGLRSRYLGRPGGLLALARHPRELALGAVAVVALPTAALGTPGLLAGLLTVTWTGGTILIRRGWYAVYGVLVAAATPAIFLLPAGQVLAATAILTSGATALAVRPGAAGDPAAPGRWSRACRGALIGAGVGLLIVSDPSVSWTAGTSPALALLPSTVASLWAGHRLWTLEHLIPRAVAGVPVGSTPPRGVTRGPLGALLGSLSRLVWLTAALSAALVLTPWLPSGRSGLLTAFGLLALVTLLASLLEALGRASVAVAGVYAALATELLLRWEDAAPFAGAPLAVGAAVGVCVLLPPVLALLARPARTLATAMWIT</sequence>
<dbReference type="RefSeq" id="WP_270040735.1">
    <property type="nucleotide sequence ID" value="NZ_JAPDOD010000012.1"/>
</dbReference>
<proteinExistence type="predicted"/>
<evidence type="ECO:0000256" key="1">
    <source>
        <dbReference type="SAM" id="Phobius"/>
    </source>
</evidence>
<feature type="transmembrane region" description="Helical" evidence="1">
    <location>
        <begin position="322"/>
        <end position="339"/>
    </location>
</feature>
<organism evidence="2 3">
    <name type="scientific">Solirubrobacter ginsenosidimutans</name>
    <dbReference type="NCBI Taxonomy" id="490573"/>
    <lineage>
        <taxon>Bacteria</taxon>
        <taxon>Bacillati</taxon>
        <taxon>Actinomycetota</taxon>
        <taxon>Thermoleophilia</taxon>
        <taxon>Solirubrobacterales</taxon>
        <taxon>Solirubrobacteraceae</taxon>
        <taxon>Solirubrobacter</taxon>
    </lineage>
</organism>
<keyword evidence="1" id="KW-0472">Membrane</keyword>
<gene>
    <name evidence="2" type="ORF">OM076_14680</name>
</gene>